<evidence type="ECO:0008006" key="3">
    <source>
        <dbReference type="Google" id="ProtNLM"/>
    </source>
</evidence>
<organism evidence="2">
    <name type="scientific">Ixodes ricinus</name>
    <name type="common">Common tick</name>
    <name type="synonym">Acarus ricinus</name>
    <dbReference type="NCBI Taxonomy" id="34613"/>
    <lineage>
        <taxon>Eukaryota</taxon>
        <taxon>Metazoa</taxon>
        <taxon>Ecdysozoa</taxon>
        <taxon>Arthropoda</taxon>
        <taxon>Chelicerata</taxon>
        <taxon>Arachnida</taxon>
        <taxon>Acari</taxon>
        <taxon>Parasitiformes</taxon>
        <taxon>Ixodida</taxon>
        <taxon>Ixodoidea</taxon>
        <taxon>Ixodidae</taxon>
        <taxon>Ixodinae</taxon>
        <taxon>Ixodes</taxon>
    </lineage>
</organism>
<protein>
    <recommendedName>
        <fullName evidence="3">Secreted protein</fullName>
    </recommendedName>
</protein>
<name>A0A6B0V226_IXORI</name>
<reference evidence="2" key="1">
    <citation type="submission" date="2019-12" db="EMBL/GenBank/DDBJ databases">
        <title>An insight into the sialome of adult female Ixodes ricinus ticks feeding for 6 days.</title>
        <authorList>
            <person name="Perner J."/>
            <person name="Ribeiro J.M.C."/>
        </authorList>
    </citation>
    <scope>NUCLEOTIDE SEQUENCE</scope>
    <source>
        <strain evidence="2">Semi-engorged</strain>
        <tissue evidence="2">Salivary glands</tissue>
    </source>
</reference>
<dbReference type="AlphaFoldDB" id="A0A6B0V226"/>
<evidence type="ECO:0000256" key="1">
    <source>
        <dbReference type="SAM" id="SignalP"/>
    </source>
</evidence>
<evidence type="ECO:0000313" key="2">
    <source>
        <dbReference type="EMBL" id="MXU95398.1"/>
    </source>
</evidence>
<feature type="chain" id="PRO_5025331052" description="Secreted protein" evidence="1">
    <location>
        <begin position="28"/>
        <end position="185"/>
    </location>
</feature>
<dbReference type="EMBL" id="GIFC01013315">
    <property type="protein sequence ID" value="MXU95398.1"/>
    <property type="molecule type" value="Transcribed_RNA"/>
</dbReference>
<proteinExistence type="predicted"/>
<sequence>MSSRPVAVWIFMRRMALLNSPWHVARSCWVPPMLSLRGSLCLTTSGSSKLSAIARGMCLIHCCTVRTTPFVASLIVVGLGYAHLSSPLICCQNFLRASLPLLRDFPSSCRSTVFVFLCKTVENSVFFSWYSSHALRISISFLRPHFNCFTMLLACRSSPVSCLSHLCPTICFSFVSVSGVHSLFP</sequence>
<accession>A0A6B0V226</accession>
<feature type="signal peptide" evidence="1">
    <location>
        <begin position="1"/>
        <end position="27"/>
    </location>
</feature>
<keyword evidence="1" id="KW-0732">Signal</keyword>